<dbReference type="InterPro" id="IPR036464">
    <property type="entry name" value="Rubisco_LSMT_subst-bd_sf"/>
</dbReference>
<dbReference type="InterPro" id="IPR001214">
    <property type="entry name" value="SET_dom"/>
</dbReference>
<dbReference type="GO" id="GO:0016279">
    <property type="term" value="F:protein-lysine N-methyltransferase activity"/>
    <property type="evidence" value="ECO:0007669"/>
    <property type="project" value="TreeGrafter"/>
</dbReference>
<evidence type="ECO:0000256" key="3">
    <source>
        <dbReference type="ARBA" id="ARBA00022603"/>
    </source>
</evidence>
<dbReference type="Pfam" id="PF00856">
    <property type="entry name" value="SET"/>
    <property type="match status" value="1"/>
</dbReference>
<evidence type="ECO:0000256" key="6">
    <source>
        <dbReference type="ARBA" id="ARBA00023203"/>
    </source>
</evidence>
<dbReference type="Gene3D" id="3.90.1420.10">
    <property type="entry name" value="Rubisco LSMT, substrate-binding domain"/>
    <property type="match status" value="1"/>
</dbReference>
<evidence type="ECO:0000313" key="12">
    <source>
        <dbReference type="Proteomes" id="UP000291343"/>
    </source>
</evidence>
<keyword evidence="3 7" id="KW-0489">Methyltransferase</keyword>
<dbReference type="EC" id="2.1.1.85" evidence="7"/>
<dbReference type="Gene3D" id="3.90.1410.10">
    <property type="entry name" value="set domain protein methyltransferase, domain 1"/>
    <property type="match status" value="1"/>
</dbReference>
<dbReference type="CDD" id="cd19176">
    <property type="entry name" value="SET_SETD3"/>
    <property type="match status" value="1"/>
</dbReference>
<dbReference type="InterPro" id="IPR050600">
    <property type="entry name" value="SETD3_SETD6_MTase"/>
</dbReference>
<dbReference type="SUPFAM" id="SSF81822">
    <property type="entry name" value="RuBisCo LSMT C-terminal, substrate-binding domain"/>
    <property type="match status" value="1"/>
</dbReference>
<feature type="region of interest" description="Disordered" evidence="8">
    <location>
        <begin position="1"/>
        <end position="43"/>
    </location>
</feature>
<evidence type="ECO:0000256" key="7">
    <source>
        <dbReference type="PROSITE-ProRule" id="PRU00898"/>
    </source>
</evidence>
<comment type="similarity">
    <text evidence="7">Belongs to the class V-like SAM-binding methyltransferase superfamily. SETD3 actin-histidine methyltransferase family.</text>
</comment>
<dbReference type="InterPro" id="IPR025785">
    <property type="entry name" value="SETD3"/>
</dbReference>
<feature type="domain" description="Rubisco LSMT substrate-binding" evidence="10">
    <location>
        <begin position="373"/>
        <end position="498"/>
    </location>
</feature>
<dbReference type="PANTHER" id="PTHR13271">
    <property type="entry name" value="UNCHARACTERIZED PUTATIVE METHYLTRANSFERASE"/>
    <property type="match status" value="1"/>
</dbReference>
<dbReference type="OrthoDB" id="441812at2759"/>
<keyword evidence="4 7" id="KW-0808">Transferase</keyword>
<dbReference type="EMBL" id="QKKF02003370">
    <property type="protein sequence ID" value="RZF47771.1"/>
    <property type="molecule type" value="Genomic_DNA"/>
</dbReference>
<dbReference type="InterPro" id="IPR044428">
    <property type="entry name" value="SETD3_SET"/>
</dbReference>
<evidence type="ECO:0000256" key="1">
    <source>
        <dbReference type="ARBA" id="ARBA00004496"/>
    </source>
</evidence>
<dbReference type="AlphaFoldDB" id="A0A482XS54"/>
<dbReference type="PANTHER" id="PTHR13271:SF47">
    <property type="entry name" value="ACTIN-HISTIDINE N-METHYLTRANSFERASE"/>
    <property type="match status" value="1"/>
</dbReference>
<feature type="compositionally biased region" description="Polar residues" evidence="8">
    <location>
        <begin position="11"/>
        <end position="35"/>
    </location>
</feature>
<evidence type="ECO:0000259" key="10">
    <source>
        <dbReference type="Pfam" id="PF09273"/>
    </source>
</evidence>
<comment type="subcellular location">
    <subcellularLocation>
        <location evidence="1">Cytoplasm</location>
    </subcellularLocation>
</comment>
<proteinExistence type="inferred from homology"/>
<dbReference type="GO" id="GO:0032259">
    <property type="term" value="P:methylation"/>
    <property type="evidence" value="ECO:0007669"/>
    <property type="project" value="UniProtKB-KW"/>
</dbReference>
<evidence type="ECO:0000256" key="8">
    <source>
        <dbReference type="SAM" id="MobiDB-lite"/>
    </source>
</evidence>
<keyword evidence="12" id="KW-1185">Reference proteome</keyword>
<reference evidence="11 12" key="1">
    <citation type="journal article" date="2017" name="Gigascience">
        <title>Genome sequence of the small brown planthopper, Laodelphax striatellus.</title>
        <authorList>
            <person name="Zhu J."/>
            <person name="Jiang F."/>
            <person name="Wang X."/>
            <person name="Yang P."/>
            <person name="Bao Y."/>
            <person name="Zhao W."/>
            <person name="Wang W."/>
            <person name="Lu H."/>
            <person name="Wang Q."/>
            <person name="Cui N."/>
            <person name="Li J."/>
            <person name="Chen X."/>
            <person name="Luo L."/>
            <person name="Yu J."/>
            <person name="Kang L."/>
            <person name="Cui F."/>
        </authorList>
    </citation>
    <scope>NUCLEOTIDE SEQUENCE [LARGE SCALE GENOMIC DNA]</scope>
    <source>
        <strain evidence="11">Lst14</strain>
    </source>
</reference>
<accession>A0A482XS54</accession>
<evidence type="ECO:0000256" key="2">
    <source>
        <dbReference type="ARBA" id="ARBA00022490"/>
    </source>
</evidence>
<comment type="caution">
    <text evidence="11">The sequence shown here is derived from an EMBL/GenBank/DDBJ whole genome shotgun (WGS) entry which is preliminary data.</text>
</comment>
<dbReference type="InterPro" id="IPR046341">
    <property type="entry name" value="SET_dom_sf"/>
</dbReference>
<organism evidence="11 12">
    <name type="scientific">Laodelphax striatellus</name>
    <name type="common">Small brown planthopper</name>
    <name type="synonym">Delphax striatella</name>
    <dbReference type="NCBI Taxonomy" id="195883"/>
    <lineage>
        <taxon>Eukaryota</taxon>
        <taxon>Metazoa</taxon>
        <taxon>Ecdysozoa</taxon>
        <taxon>Arthropoda</taxon>
        <taxon>Hexapoda</taxon>
        <taxon>Insecta</taxon>
        <taxon>Pterygota</taxon>
        <taxon>Neoptera</taxon>
        <taxon>Paraneoptera</taxon>
        <taxon>Hemiptera</taxon>
        <taxon>Auchenorrhyncha</taxon>
        <taxon>Fulgoroidea</taxon>
        <taxon>Delphacidae</taxon>
        <taxon>Criomorphinae</taxon>
        <taxon>Laodelphax</taxon>
    </lineage>
</organism>
<keyword evidence="2" id="KW-0963">Cytoplasm</keyword>
<evidence type="ECO:0000259" key="9">
    <source>
        <dbReference type="Pfam" id="PF00856"/>
    </source>
</evidence>
<dbReference type="SUPFAM" id="SSF82199">
    <property type="entry name" value="SET domain"/>
    <property type="match status" value="1"/>
</dbReference>
<name>A0A482XS54_LAOST</name>
<dbReference type="InParanoid" id="A0A482XS54"/>
<dbReference type="GO" id="GO:0018064">
    <property type="term" value="F:protein-L-histidine N-tele-methyltransferase activity"/>
    <property type="evidence" value="ECO:0007669"/>
    <property type="project" value="UniProtKB-EC"/>
</dbReference>
<evidence type="ECO:0000256" key="5">
    <source>
        <dbReference type="ARBA" id="ARBA00022691"/>
    </source>
</evidence>
<keyword evidence="5 7" id="KW-0949">S-adenosyl-L-methionine</keyword>
<dbReference type="InterPro" id="IPR015353">
    <property type="entry name" value="Rubisco_LSMT_subst-bd"/>
</dbReference>
<feature type="domain" description="SET" evidence="9">
    <location>
        <begin position="128"/>
        <end position="340"/>
    </location>
</feature>
<dbReference type="Pfam" id="PF09273">
    <property type="entry name" value="Rubis-subs-bind"/>
    <property type="match status" value="1"/>
</dbReference>
<dbReference type="PROSITE" id="PS51565">
    <property type="entry name" value="SAM_MT85_SETD3"/>
    <property type="match status" value="1"/>
</dbReference>
<dbReference type="SMR" id="A0A482XS54"/>
<sequence>MGKKNRKNNNRSDGLQQTKEGTNTSQTKQKSQRTPKLSPLKRNEVNQLVEKLLKVSSSVQPSSTSLNKEWEVHSEIDKILNKIISIESELHVPFPERNETTKNRFMSWLEKNGAEVNNVAISEFEGYGLGIRAEKDIKTGDMMIGIPRKIMMTIESVQTSLLSTLVTRDTMLKLMPNIALALLVLVERFRSDSDSFWAPYIDMLPDKYTTVLYFTPKELQELRGSPALEPALKQYRNITRQYAYFNKLFQNSTDPASEVLREVFTYELYRWAVSTVMTRQNFVPCLDGSEGMVNALIPLWDMCNHTNGKLSTDYNVTAGRSECLAWCDVTEGEQVFILYGARCNADLLVHNGFVMADNRDDSVQLRLGVARCDPLHADKVQLLSRLRLPAAADFALRSGPRPVDDQLLAFLRVFSMGKEQLNHWLSKENVSDLLYADCALDTEVETKMWNFLQTRINLLLLAYPTKYEEDKKILEEDKCLSECQRLAIMLRLAEKQVLNSALDFVKLFLNPQTVKTMVAPEE</sequence>
<gene>
    <name evidence="11" type="ORF">LSTR_LSTR006035</name>
</gene>
<keyword evidence="6" id="KW-0009">Actin-binding</keyword>
<dbReference type="FunCoup" id="A0A482XS54">
    <property type="interactions" value="2062"/>
</dbReference>
<protein>
    <recommendedName>
        <fullName evidence="7">protein-histidine N-methyltransferase</fullName>
        <ecNumber evidence="7">2.1.1.85</ecNumber>
    </recommendedName>
</protein>
<evidence type="ECO:0000313" key="11">
    <source>
        <dbReference type="EMBL" id="RZF47771.1"/>
    </source>
</evidence>
<comment type="catalytic activity">
    <reaction evidence="7">
        <text>L-histidyl-[protein] + S-adenosyl-L-methionine = N(tele)-methyl-L-histidyl-[protein] + S-adenosyl-L-homocysteine + H(+)</text>
        <dbReference type="Rhea" id="RHEA:19369"/>
        <dbReference type="Rhea" id="RHEA-COMP:9745"/>
        <dbReference type="Rhea" id="RHEA-COMP:11600"/>
        <dbReference type="ChEBI" id="CHEBI:15378"/>
        <dbReference type="ChEBI" id="CHEBI:16367"/>
        <dbReference type="ChEBI" id="CHEBI:29979"/>
        <dbReference type="ChEBI" id="CHEBI:57856"/>
        <dbReference type="ChEBI" id="CHEBI:59789"/>
        <dbReference type="EC" id="2.1.1.85"/>
    </reaction>
</comment>
<evidence type="ECO:0000256" key="4">
    <source>
        <dbReference type="ARBA" id="ARBA00022679"/>
    </source>
</evidence>
<dbReference type="Proteomes" id="UP000291343">
    <property type="component" value="Unassembled WGS sequence"/>
</dbReference>
<dbReference type="STRING" id="195883.A0A482XS54"/>